<accession>A0A6J6IF53</accession>
<reference evidence="1" key="1">
    <citation type="submission" date="2020-05" db="EMBL/GenBank/DDBJ databases">
        <authorList>
            <person name="Chiriac C."/>
            <person name="Salcher M."/>
            <person name="Ghai R."/>
            <person name="Kavagutti S V."/>
        </authorList>
    </citation>
    <scope>NUCLEOTIDE SEQUENCE</scope>
</reference>
<sequence length="119" mass="13117">MSQSFDENADVDQEFADSVPDFVQGDYIEVDGIDAALDEEINRDEIEGEVVQDSINSVMVLAEHDNALVLPVWEPTGDNEVDAALEELATLDDLDIHDHPAVFTSVHGRLHQRLSDLSA</sequence>
<name>A0A6J6IF53_9ZZZZ</name>
<organism evidence="1">
    <name type="scientific">freshwater metagenome</name>
    <dbReference type="NCBI Taxonomy" id="449393"/>
    <lineage>
        <taxon>unclassified sequences</taxon>
        <taxon>metagenomes</taxon>
        <taxon>ecological metagenomes</taxon>
    </lineage>
</organism>
<proteinExistence type="predicted"/>
<protein>
    <submittedName>
        <fullName evidence="1">Unannotated protein</fullName>
    </submittedName>
</protein>
<dbReference type="AlphaFoldDB" id="A0A6J6IF53"/>
<evidence type="ECO:0000313" key="1">
    <source>
        <dbReference type="EMBL" id="CAB4623135.1"/>
    </source>
</evidence>
<gene>
    <name evidence="1" type="ORF">UFOPK1908_00974</name>
</gene>
<dbReference type="EMBL" id="CAEZVB010000044">
    <property type="protein sequence ID" value="CAB4623135.1"/>
    <property type="molecule type" value="Genomic_DNA"/>
</dbReference>